<protein>
    <submittedName>
        <fullName evidence="3">Uncharacterized protein</fullName>
    </submittedName>
</protein>
<dbReference type="Pfam" id="PF03004">
    <property type="entry name" value="Transposase_24"/>
    <property type="match status" value="1"/>
</dbReference>
<dbReference type="PANTHER" id="PTHR33063:SF16">
    <property type="entry name" value="OS02G0241300 PROTEIN"/>
    <property type="match status" value="1"/>
</dbReference>
<dbReference type="AlphaFoldDB" id="A0A5J9TN33"/>
<evidence type="ECO:0000313" key="3">
    <source>
        <dbReference type="EMBL" id="TVU12809.1"/>
    </source>
</evidence>
<gene>
    <name evidence="3" type="ORF">EJB05_46469</name>
</gene>
<feature type="non-terminal residue" evidence="3">
    <location>
        <position position="1"/>
    </location>
</feature>
<feature type="region of interest" description="Disordered" evidence="2">
    <location>
        <begin position="1"/>
        <end position="22"/>
    </location>
</feature>
<reference evidence="3 4" key="1">
    <citation type="journal article" date="2019" name="Sci. Rep.">
        <title>A high-quality genome of Eragrostis curvula grass provides insights into Poaceae evolution and supports new strategies to enhance forage quality.</title>
        <authorList>
            <person name="Carballo J."/>
            <person name="Santos B.A.C.M."/>
            <person name="Zappacosta D."/>
            <person name="Garbus I."/>
            <person name="Selva J.P."/>
            <person name="Gallo C.A."/>
            <person name="Diaz A."/>
            <person name="Albertini E."/>
            <person name="Caccamo M."/>
            <person name="Echenique V."/>
        </authorList>
    </citation>
    <scope>NUCLEOTIDE SEQUENCE [LARGE SCALE GENOMIC DNA]</scope>
    <source>
        <strain evidence="4">cv. Victoria</strain>
        <tissue evidence="3">Leaf</tissue>
    </source>
</reference>
<proteinExistence type="predicted"/>
<keyword evidence="4" id="KW-1185">Reference proteome</keyword>
<dbReference type="InterPro" id="IPR004252">
    <property type="entry name" value="Probable_transposase_24"/>
</dbReference>
<feature type="coiled-coil region" evidence="1">
    <location>
        <begin position="277"/>
        <end position="349"/>
    </location>
</feature>
<dbReference type="Proteomes" id="UP000324897">
    <property type="component" value="Chromosome 3"/>
</dbReference>
<dbReference type="PANTHER" id="PTHR33063">
    <property type="entry name" value="OS02G0583500 PROTEIN"/>
    <property type="match status" value="1"/>
</dbReference>
<accession>A0A5J9TN33</accession>
<feature type="compositionally biased region" description="Polar residues" evidence="2">
    <location>
        <begin position="1"/>
        <end position="13"/>
    </location>
</feature>
<comment type="caution">
    <text evidence="3">The sequence shown here is derived from an EMBL/GenBank/DDBJ whole genome shotgun (WGS) entry which is preliminary data.</text>
</comment>
<evidence type="ECO:0000256" key="2">
    <source>
        <dbReference type="SAM" id="MobiDB-lite"/>
    </source>
</evidence>
<sequence length="355" mass="40703">MFENPLSGTQNPSAERPSRGRYMGKGLERLTRGLGSKIKIHIVEGKKRPEAPIEAAKLASEAGIVLRHHIPVLPKWKEYQKDTSLIENYVGKLAGQFDMDTNSNAVLSACADMLKVGQRQLRHRLKKLYFDGVPVNQVRSTSPVECMTDDQWRALVDMWSNPKHKEKCEANRLNRSKVKYQQRTGSRSYIAHFHALKSDKYKDVEPTTVDLFKDCHCSKKKGYSEPVKEVIAEMDALMAEPVEVGQEPMSPTAAVAQVLPNSTFLENIGILSGSRRRRRLSERAHELEAELEMERGRSTVLEEKLDCQEEVLDELRKQIEEANNDRNKQAEEIDRLKKAQEDMDRFLRRFFEKPV</sequence>
<organism evidence="3 4">
    <name type="scientific">Eragrostis curvula</name>
    <name type="common">weeping love grass</name>
    <dbReference type="NCBI Taxonomy" id="38414"/>
    <lineage>
        <taxon>Eukaryota</taxon>
        <taxon>Viridiplantae</taxon>
        <taxon>Streptophyta</taxon>
        <taxon>Embryophyta</taxon>
        <taxon>Tracheophyta</taxon>
        <taxon>Spermatophyta</taxon>
        <taxon>Magnoliopsida</taxon>
        <taxon>Liliopsida</taxon>
        <taxon>Poales</taxon>
        <taxon>Poaceae</taxon>
        <taxon>PACMAD clade</taxon>
        <taxon>Chloridoideae</taxon>
        <taxon>Eragrostideae</taxon>
        <taxon>Eragrostidinae</taxon>
        <taxon>Eragrostis</taxon>
    </lineage>
</organism>
<dbReference type="Gramene" id="TVU12809">
    <property type="protein sequence ID" value="TVU12809"/>
    <property type="gene ID" value="EJB05_46469"/>
</dbReference>
<dbReference type="OrthoDB" id="693022at2759"/>
<dbReference type="EMBL" id="RWGY01000039">
    <property type="protein sequence ID" value="TVU12809.1"/>
    <property type="molecule type" value="Genomic_DNA"/>
</dbReference>
<evidence type="ECO:0000256" key="1">
    <source>
        <dbReference type="SAM" id="Coils"/>
    </source>
</evidence>
<name>A0A5J9TN33_9POAL</name>
<evidence type="ECO:0000313" key="4">
    <source>
        <dbReference type="Proteomes" id="UP000324897"/>
    </source>
</evidence>
<keyword evidence="1" id="KW-0175">Coiled coil</keyword>